<dbReference type="GO" id="GO:0061668">
    <property type="term" value="P:mitochondrial ribosome assembly"/>
    <property type="evidence" value="ECO:0007669"/>
    <property type="project" value="TreeGrafter"/>
</dbReference>
<evidence type="ECO:0000256" key="2">
    <source>
        <dbReference type="ARBA" id="ARBA00006824"/>
    </source>
</evidence>
<reference evidence="7" key="1">
    <citation type="submission" date="2025-08" db="UniProtKB">
        <authorList>
            <consortium name="Ensembl"/>
        </authorList>
    </citation>
    <scope>IDENTIFICATION</scope>
</reference>
<dbReference type="Ensembl" id="ENSOMET00000001861.1">
    <property type="protein sequence ID" value="ENSOMEP00000008789.1"/>
    <property type="gene ID" value="ENSOMEG00000009970.1"/>
</dbReference>
<dbReference type="GeneTree" id="ENSGT00940000165838"/>
<keyword evidence="8" id="KW-1185">Reference proteome</keyword>
<evidence type="ECO:0000313" key="8">
    <source>
        <dbReference type="Proteomes" id="UP000261560"/>
    </source>
</evidence>
<comment type="caution">
    <text evidence="6">Lacks conserved residue(s) required for the propagation of feature annotation.</text>
</comment>
<dbReference type="Pfam" id="PF04117">
    <property type="entry name" value="Mpv17_PMP22"/>
    <property type="match status" value="1"/>
</dbReference>
<evidence type="ECO:0000256" key="4">
    <source>
        <dbReference type="ARBA" id="ARBA00022989"/>
    </source>
</evidence>
<organism evidence="7 8">
    <name type="scientific">Oryzias melastigma</name>
    <name type="common">Marine medaka</name>
    <dbReference type="NCBI Taxonomy" id="30732"/>
    <lineage>
        <taxon>Eukaryota</taxon>
        <taxon>Metazoa</taxon>
        <taxon>Chordata</taxon>
        <taxon>Craniata</taxon>
        <taxon>Vertebrata</taxon>
        <taxon>Euteleostomi</taxon>
        <taxon>Actinopterygii</taxon>
        <taxon>Neopterygii</taxon>
        <taxon>Teleostei</taxon>
        <taxon>Neoteleostei</taxon>
        <taxon>Acanthomorphata</taxon>
        <taxon>Ovalentaria</taxon>
        <taxon>Atherinomorphae</taxon>
        <taxon>Beloniformes</taxon>
        <taxon>Adrianichthyidae</taxon>
        <taxon>Oryziinae</taxon>
        <taxon>Oryzias</taxon>
    </lineage>
</organism>
<evidence type="ECO:0000313" key="7">
    <source>
        <dbReference type="Ensembl" id="ENSOMEP00000008789.1"/>
    </source>
</evidence>
<dbReference type="AlphaFoldDB" id="A0A3B3BTU9"/>
<dbReference type="PANTHER" id="PTHR11266:SF28">
    <property type="entry name" value="SI:CH211-120K19.1"/>
    <property type="match status" value="1"/>
</dbReference>
<protein>
    <submittedName>
        <fullName evidence="7">Si:ch211-120k19.1</fullName>
    </submittedName>
</protein>
<sequence>MKRAWALFKAHPYISNVLGYTALFASADLIQQSVLRGKPSTTSASEDTPASIDWRQTARVATVGFCFHANFNYHWLRGLERMLPGGGVKAVAGKVVVDQLIAAPLTISAFYIGLSLMESKVDPLEVWRQKFWTSYKAGVVYWSTMQAINFTFVPPVARTAFLGGVALTFTIFLCHFKQQQNR</sequence>
<evidence type="ECO:0000256" key="3">
    <source>
        <dbReference type="ARBA" id="ARBA00022692"/>
    </source>
</evidence>
<evidence type="ECO:0000256" key="6">
    <source>
        <dbReference type="RuleBase" id="RU363053"/>
    </source>
</evidence>
<proteinExistence type="inferred from homology"/>
<keyword evidence="4 6" id="KW-1133">Transmembrane helix</keyword>
<reference evidence="7" key="2">
    <citation type="submission" date="2025-09" db="UniProtKB">
        <authorList>
            <consortium name="Ensembl"/>
        </authorList>
    </citation>
    <scope>IDENTIFICATION</scope>
</reference>
<dbReference type="InterPro" id="IPR007248">
    <property type="entry name" value="Mpv17_PMP22"/>
</dbReference>
<keyword evidence="3 6" id="KW-0812">Transmembrane</keyword>
<dbReference type="GO" id="GO:0005739">
    <property type="term" value="C:mitochondrion"/>
    <property type="evidence" value="ECO:0007669"/>
    <property type="project" value="TreeGrafter"/>
</dbReference>
<dbReference type="Proteomes" id="UP000261560">
    <property type="component" value="Unplaced"/>
</dbReference>
<evidence type="ECO:0000256" key="1">
    <source>
        <dbReference type="ARBA" id="ARBA00004141"/>
    </source>
</evidence>
<dbReference type="OMA" id="VFWSTMQ"/>
<comment type="subcellular location">
    <subcellularLocation>
        <location evidence="1">Membrane</location>
        <topology evidence="1">Multi-pass membrane protein</topology>
    </subcellularLocation>
</comment>
<accession>A0A3B3BTU9</accession>
<comment type="similarity">
    <text evidence="2 6">Belongs to the peroxisomal membrane protein PXMP2/4 family.</text>
</comment>
<dbReference type="PANTHER" id="PTHR11266">
    <property type="entry name" value="PEROXISOMAL MEMBRANE PROTEIN 2, PXMP2 MPV17"/>
    <property type="match status" value="1"/>
</dbReference>
<keyword evidence="5 6" id="KW-0472">Membrane</keyword>
<feature type="transmembrane region" description="Helical" evidence="6">
    <location>
        <begin position="156"/>
        <end position="176"/>
    </location>
</feature>
<dbReference type="STRING" id="30732.ENSOMEP00000008789"/>
<evidence type="ECO:0000256" key="5">
    <source>
        <dbReference type="ARBA" id="ARBA00023136"/>
    </source>
</evidence>
<name>A0A3B3BTU9_ORYME</name>
<dbReference type="PaxDb" id="30732-ENSOMEP00000008789"/>
<dbReference type="GO" id="GO:0016020">
    <property type="term" value="C:membrane"/>
    <property type="evidence" value="ECO:0007669"/>
    <property type="project" value="UniProtKB-SubCell"/>
</dbReference>